<feature type="compositionally biased region" description="Pro residues" evidence="1">
    <location>
        <begin position="88"/>
        <end position="114"/>
    </location>
</feature>
<feature type="compositionally biased region" description="Low complexity" evidence="1">
    <location>
        <begin position="180"/>
        <end position="190"/>
    </location>
</feature>
<protein>
    <submittedName>
        <fullName evidence="2">Uncharacterized protein</fullName>
    </submittedName>
</protein>
<reference evidence="2 3" key="1">
    <citation type="journal article" date="2014" name="Nat. Commun.">
        <title>Klebsormidium flaccidum genome reveals primary factors for plant terrestrial adaptation.</title>
        <authorList>
            <person name="Hori K."/>
            <person name="Maruyama F."/>
            <person name="Fujisawa T."/>
            <person name="Togashi T."/>
            <person name="Yamamoto N."/>
            <person name="Seo M."/>
            <person name="Sato S."/>
            <person name="Yamada T."/>
            <person name="Mori H."/>
            <person name="Tajima N."/>
            <person name="Moriyama T."/>
            <person name="Ikeuchi M."/>
            <person name="Watanabe M."/>
            <person name="Wada H."/>
            <person name="Kobayashi K."/>
            <person name="Saito M."/>
            <person name="Masuda T."/>
            <person name="Sasaki-Sekimoto Y."/>
            <person name="Mashiguchi K."/>
            <person name="Awai K."/>
            <person name="Shimojima M."/>
            <person name="Masuda S."/>
            <person name="Iwai M."/>
            <person name="Nobusawa T."/>
            <person name="Narise T."/>
            <person name="Kondo S."/>
            <person name="Saito H."/>
            <person name="Sato R."/>
            <person name="Murakawa M."/>
            <person name="Ihara Y."/>
            <person name="Oshima-Yamada Y."/>
            <person name="Ohtaka K."/>
            <person name="Satoh M."/>
            <person name="Sonobe K."/>
            <person name="Ishii M."/>
            <person name="Ohtani R."/>
            <person name="Kanamori-Sato M."/>
            <person name="Honoki R."/>
            <person name="Miyazaki D."/>
            <person name="Mochizuki H."/>
            <person name="Umetsu J."/>
            <person name="Higashi K."/>
            <person name="Shibata D."/>
            <person name="Kamiya Y."/>
            <person name="Sato N."/>
            <person name="Nakamura Y."/>
            <person name="Tabata S."/>
            <person name="Ida S."/>
            <person name="Kurokawa K."/>
            <person name="Ohta H."/>
        </authorList>
    </citation>
    <scope>NUCLEOTIDE SEQUENCE [LARGE SCALE GENOMIC DNA]</scope>
    <source>
        <strain evidence="2 3">NIES-2285</strain>
    </source>
</reference>
<feature type="region of interest" description="Disordered" evidence="1">
    <location>
        <begin position="68"/>
        <end position="212"/>
    </location>
</feature>
<sequence length="520" mass="57160">MRDVLLESRLLYPPPSGPFGNASSSGRFAGPIFFSFDGKDLRTMDRDAAPKDGYLKVNLEGEAGRVDVNLPQHHPIPDINITGISTARPPPSPQQPPPAPSAPAPQPAPAPAPPTERRESPRRARSPSVRASSASDGMSAHGFGIDELVNPRKRRSPAPERDDGRSGGQRGRRERERSRSVSSRSYASGRSSHHASRGKATRDAQKPSPGFATLKEEKLHILLALRRLKEEGVRGITDFDQDGDIKEMRIELRAFEDDETVRTGIQSCRTALVTFSTGLEVANTKYNPFDLDMRGFSESVFERIERYDGVFERLVRKWSKRASSMSPEMMLLMMFVGNAAAFCFTKSMMTPETASRVVADNPDVIKEMIDRRVKEEMARAKEDEARAREKDSFRFFDPPRPTRGSSPPPPAQKAEIGVPAAGTEKRKRGPAPRGEPARRRRDDASTSASSESGDAEWSRGGNQRRRYDSEPSVSSMDTVEESIATTGPRPTTVTAKATVKKVPVGKAGAGAKRKVVEIEI</sequence>
<dbReference type="PANTHER" id="PTHR48125:SF10">
    <property type="entry name" value="OS12G0136300 PROTEIN"/>
    <property type="match status" value="1"/>
</dbReference>
<keyword evidence="3" id="KW-1185">Reference proteome</keyword>
<feature type="compositionally biased region" description="Basic and acidic residues" evidence="1">
    <location>
        <begin position="376"/>
        <end position="394"/>
    </location>
</feature>
<dbReference type="Pfam" id="PF19071">
    <property type="entry name" value="DUF5767"/>
    <property type="match status" value="1"/>
</dbReference>
<feature type="compositionally biased region" description="Basic and acidic residues" evidence="1">
    <location>
        <begin position="157"/>
        <end position="179"/>
    </location>
</feature>
<feature type="compositionally biased region" description="Pro residues" evidence="1">
    <location>
        <begin position="398"/>
        <end position="411"/>
    </location>
</feature>
<feature type="compositionally biased region" description="Basic and acidic residues" evidence="1">
    <location>
        <begin position="435"/>
        <end position="444"/>
    </location>
</feature>
<dbReference type="Proteomes" id="UP000054558">
    <property type="component" value="Unassembled WGS sequence"/>
</dbReference>
<dbReference type="InterPro" id="IPR043910">
    <property type="entry name" value="DUF5767"/>
</dbReference>
<gene>
    <name evidence="2" type="ORF">KFL_002190110</name>
</gene>
<proteinExistence type="predicted"/>
<dbReference type="OrthoDB" id="551921at2759"/>
<accession>A0A1Y1I2A8</accession>
<dbReference type="PANTHER" id="PTHR48125">
    <property type="entry name" value="LP07818P1"/>
    <property type="match status" value="1"/>
</dbReference>
<evidence type="ECO:0000313" key="3">
    <source>
        <dbReference type="Proteomes" id="UP000054558"/>
    </source>
</evidence>
<name>A0A1Y1I2A8_KLENI</name>
<evidence type="ECO:0000256" key="1">
    <source>
        <dbReference type="SAM" id="MobiDB-lite"/>
    </source>
</evidence>
<dbReference type="EMBL" id="DF237168">
    <property type="protein sequence ID" value="GAQ85055.1"/>
    <property type="molecule type" value="Genomic_DNA"/>
</dbReference>
<organism evidence="2 3">
    <name type="scientific">Klebsormidium nitens</name>
    <name type="common">Green alga</name>
    <name type="synonym">Ulothrix nitens</name>
    <dbReference type="NCBI Taxonomy" id="105231"/>
    <lineage>
        <taxon>Eukaryota</taxon>
        <taxon>Viridiplantae</taxon>
        <taxon>Streptophyta</taxon>
        <taxon>Klebsormidiophyceae</taxon>
        <taxon>Klebsormidiales</taxon>
        <taxon>Klebsormidiaceae</taxon>
        <taxon>Klebsormidium</taxon>
    </lineage>
</organism>
<feature type="compositionally biased region" description="Low complexity" evidence="1">
    <location>
        <begin position="126"/>
        <end position="135"/>
    </location>
</feature>
<evidence type="ECO:0000313" key="2">
    <source>
        <dbReference type="EMBL" id="GAQ85055.1"/>
    </source>
</evidence>
<feature type="region of interest" description="Disordered" evidence="1">
    <location>
        <begin position="376"/>
        <end position="494"/>
    </location>
</feature>
<dbReference type="AlphaFoldDB" id="A0A1Y1I2A8"/>